<dbReference type="eggNOG" id="COG0823">
    <property type="taxonomic scope" value="Bacteria"/>
</dbReference>
<evidence type="ECO:0000313" key="2">
    <source>
        <dbReference type="Proteomes" id="UP000003586"/>
    </source>
</evidence>
<sequence>MALLLMAQLANAQQFGGNPPSLHWRQIDSDTVRVIYPKGLDTTANRVAAIVSTIAGKNYHPLGSSVKKINIVLQNQPVGSNGYVGLGPFRSEFYLTPPADNFDQGTLHWADQLALHEYRHVEQYNNFNRGASRLLHEVFGQDGYSLAVNAAVPNWFFEGDAVFQETFLSAQGRGRLPSFVNSYPTLWAAGKNYKWMKLRNGSFKDYVPNHYYLGYLLVNYGYAKYGAGFWGKVTAEAAAFKGLFYPMQKAILHHTGLSYRRFIDDAFDYYKKIYGIETRPVPPAAKPTNGEEGLANYYYPQQMDDGALLYLKATVKQRPAFYIRDRMGEHLVRYRDISNETQFSYSNGKIVYAALEADPRWSWKTYSSLRLIDLRSGTQRKVTTRTRYFSPDISVDGKLLAANSVDLKGHSSLVLLDAATGNILDKFAMAGIDYFANPKIKSRYEVIAAVRQQNGDSYIGLIHFRTKKITPLTPPTHRPVGQISLFDHKVYFIGSMGLQDAIFSVDLQSHQIKKLENKELGAYFINASRERLHWSSFTDEGYRLRQQNENDSRWTNQDPNAFVQAASGFVSDSLPHAESPLNIAVAPRPSKKYAQLTRPVNLHSWRPNYIDPEYSFTVYGNNILNTTQTNLYYIYNQNDKSSTVGGSITYGGLYPYIGIGSQYSFNREVMISQRLRRWNQWDNYLSFSVPLSWIDGRLYKYLNAGTNLGYQHDFDQITTQPGIHFGYLTHSLGFGAQVQQSRMDIFPKWGLGIKGQYRYALNQWISRQLLAKATGYLPGLLPTHSFVLSVTEQESSAKYQLFSNQLNFARGFNAVSAVRAGTATFNYHLPLLYPDWGFGNILYLQRVRGAAFFDYSVIKENRSAPYKNLQSAGAEIYVDTQWWNQYPLTFGFRIGERLTQDLVVPDGPRLFYEFILPVSLIPK</sequence>
<dbReference type="STRING" id="929713.NIASO_09750"/>
<accession>W0F6U7</accession>
<dbReference type="HOGENOM" id="CLU_013076_0_0_10"/>
<keyword evidence="2" id="KW-1185">Reference proteome</keyword>
<protein>
    <submittedName>
        <fullName evidence="1">Uncharacterized protein</fullName>
    </submittedName>
</protein>
<name>W0F6U7_9BACT</name>
<dbReference type="InterPro" id="IPR011042">
    <property type="entry name" value="6-blade_b-propeller_TolB-like"/>
</dbReference>
<dbReference type="AlphaFoldDB" id="W0F6U7"/>
<proteinExistence type="predicted"/>
<organism evidence="1 2">
    <name type="scientific">Niabella soli DSM 19437</name>
    <dbReference type="NCBI Taxonomy" id="929713"/>
    <lineage>
        <taxon>Bacteria</taxon>
        <taxon>Pseudomonadati</taxon>
        <taxon>Bacteroidota</taxon>
        <taxon>Chitinophagia</taxon>
        <taxon>Chitinophagales</taxon>
        <taxon>Chitinophagaceae</taxon>
        <taxon>Niabella</taxon>
    </lineage>
</organism>
<dbReference type="Proteomes" id="UP000003586">
    <property type="component" value="Chromosome"/>
</dbReference>
<dbReference type="EMBL" id="CP007035">
    <property type="protein sequence ID" value="AHF17553.1"/>
    <property type="molecule type" value="Genomic_DNA"/>
</dbReference>
<dbReference type="KEGG" id="nso:NIASO_09750"/>
<dbReference type="Gene3D" id="2.120.10.30">
    <property type="entry name" value="TolB, C-terminal domain"/>
    <property type="match status" value="1"/>
</dbReference>
<gene>
    <name evidence="1" type="ORF">NIASO_09750</name>
</gene>
<reference evidence="1 2" key="1">
    <citation type="submission" date="2013-12" db="EMBL/GenBank/DDBJ databases">
        <authorList>
            <consortium name="DOE Joint Genome Institute"/>
            <person name="Eisen J."/>
            <person name="Huntemann M."/>
            <person name="Han J."/>
            <person name="Chen A."/>
            <person name="Kyrpides N."/>
            <person name="Mavromatis K."/>
            <person name="Markowitz V."/>
            <person name="Palaniappan K."/>
            <person name="Ivanova N."/>
            <person name="Schaumberg A."/>
            <person name="Pati A."/>
            <person name="Liolios K."/>
            <person name="Nordberg H.P."/>
            <person name="Cantor M.N."/>
            <person name="Hua S.X."/>
            <person name="Woyke T."/>
        </authorList>
    </citation>
    <scope>NUCLEOTIDE SEQUENCE [LARGE SCALE GENOMIC DNA]</scope>
    <source>
        <strain evidence="2">DSM 19437</strain>
    </source>
</reference>
<evidence type="ECO:0000313" key="1">
    <source>
        <dbReference type="EMBL" id="AHF17553.1"/>
    </source>
</evidence>
<dbReference type="SUPFAM" id="SSF69304">
    <property type="entry name" value="Tricorn protease N-terminal domain"/>
    <property type="match status" value="1"/>
</dbReference>